<evidence type="ECO:0000256" key="14">
    <source>
        <dbReference type="RuleBase" id="RU000544"/>
    </source>
</evidence>
<feature type="binding site" evidence="11">
    <location>
        <begin position="88"/>
        <end position="91"/>
    </location>
    <ligand>
        <name>ATP</name>
        <dbReference type="ChEBI" id="CHEBI:30616"/>
    </ligand>
</feature>
<dbReference type="Gene3D" id="3.40.50.300">
    <property type="entry name" value="P-loop containing nucleotide triphosphate hydrolases"/>
    <property type="match status" value="1"/>
</dbReference>
<keyword evidence="5 11" id="KW-0808">Transferase</keyword>
<keyword evidence="8 11" id="KW-0418">Kinase</keyword>
<evidence type="ECO:0000256" key="5">
    <source>
        <dbReference type="ARBA" id="ARBA00022679"/>
    </source>
</evidence>
<evidence type="ECO:0000313" key="17">
    <source>
        <dbReference type="Proteomes" id="UP000037558"/>
    </source>
</evidence>
<reference evidence="17" key="1">
    <citation type="submission" date="2015-08" db="EMBL/GenBank/DDBJ databases">
        <title>Fjat-14210 dsm16467.</title>
        <authorList>
            <person name="Liu B."/>
            <person name="Wang J."/>
            <person name="Zhu Y."/>
            <person name="Liu G."/>
            <person name="Chen Q."/>
            <person name="Chen Z."/>
            <person name="Lan J."/>
            <person name="Che J."/>
            <person name="Ge C."/>
            <person name="Shi H."/>
            <person name="Pan Z."/>
            <person name="Liu X."/>
        </authorList>
    </citation>
    <scope>NUCLEOTIDE SEQUENCE [LARGE SCALE GENOMIC DNA]</scope>
    <source>
        <strain evidence="17">DSM 16467</strain>
    </source>
</reference>
<dbReference type="SUPFAM" id="SSF57716">
    <property type="entry name" value="Glucocorticoid receptor-like (DNA-binding domain)"/>
    <property type="match status" value="1"/>
</dbReference>
<dbReference type="PANTHER" id="PTHR11441:SF0">
    <property type="entry name" value="THYMIDINE KINASE, CYTOSOLIC"/>
    <property type="match status" value="1"/>
</dbReference>
<feature type="binding site" evidence="11">
    <location>
        <begin position="15"/>
        <end position="22"/>
    </location>
    <ligand>
        <name>ATP</name>
        <dbReference type="ChEBI" id="CHEBI:30616"/>
    </ligand>
</feature>
<dbReference type="GO" id="GO:0004797">
    <property type="term" value="F:thymidine kinase activity"/>
    <property type="evidence" value="ECO:0007669"/>
    <property type="project" value="UniProtKB-UniRule"/>
</dbReference>
<dbReference type="Proteomes" id="UP000037558">
    <property type="component" value="Unassembled WGS sequence"/>
</dbReference>
<evidence type="ECO:0000256" key="13">
    <source>
        <dbReference type="PIRSR" id="PIRSR035805-2"/>
    </source>
</evidence>
<comment type="subcellular location">
    <subcellularLocation>
        <location evidence="11">Cytoplasm</location>
    </subcellularLocation>
</comment>
<dbReference type="AlphaFoldDB" id="A0A0M0KER4"/>
<dbReference type="PATRIC" id="fig|284581.3.peg.3412"/>
<evidence type="ECO:0000256" key="6">
    <source>
        <dbReference type="ARBA" id="ARBA00022723"/>
    </source>
</evidence>
<organism evidence="16 17">
    <name type="scientific">Priestia koreensis</name>
    <dbReference type="NCBI Taxonomy" id="284581"/>
    <lineage>
        <taxon>Bacteria</taxon>
        <taxon>Bacillati</taxon>
        <taxon>Bacillota</taxon>
        <taxon>Bacilli</taxon>
        <taxon>Bacillales</taxon>
        <taxon>Bacillaceae</taxon>
        <taxon>Priestia</taxon>
    </lineage>
</organism>
<feature type="binding site" evidence="11">
    <location>
        <position position="183"/>
    </location>
    <ligand>
        <name>Zn(2+)</name>
        <dbReference type="ChEBI" id="CHEBI:29105"/>
    </ligand>
</feature>
<dbReference type="PROSITE" id="PS00603">
    <property type="entry name" value="TK_CELLULAR_TYPE"/>
    <property type="match status" value="1"/>
</dbReference>
<dbReference type="GO" id="GO:0005829">
    <property type="term" value="C:cytosol"/>
    <property type="evidence" value="ECO:0007669"/>
    <property type="project" value="TreeGrafter"/>
</dbReference>
<gene>
    <name evidence="11" type="primary">tdk</name>
    <name evidence="16" type="ORF">AMD01_22775</name>
</gene>
<name>A0A0M0KER4_9BACI</name>
<dbReference type="InterPro" id="IPR020633">
    <property type="entry name" value="Thymidine_kinase_CS"/>
</dbReference>
<evidence type="ECO:0000256" key="8">
    <source>
        <dbReference type="ARBA" id="ARBA00022777"/>
    </source>
</evidence>
<evidence type="ECO:0000256" key="1">
    <source>
        <dbReference type="ARBA" id="ARBA00007587"/>
    </source>
</evidence>
<dbReference type="GO" id="GO:0071897">
    <property type="term" value="P:DNA biosynthetic process"/>
    <property type="evidence" value="ECO:0007669"/>
    <property type="project" value="UniProtKB-KW"/>
</dbReference>
<feature type="binding site" evidence="11">
    <location>
        <position position="186"/>
    </location>
    <ligand>
        <name>Zn(2+)</name>
        <dbReference type="ChEBI" id="CHEBI:29105"/>
    </ligand>
</feature>
<evidence type="ECO:0000256" key="4">
    <source>
        <dbReference type="ARBA" id="ARBA00022634"/>
    </source>
</evidence>
<evidence type="ECO:0000256" key="7">
    <source>
        <dbReference type="ARBA" id="ARBA00022741"/>
    </source>
</evidence>
<dbReference type="FunFam" id="3.40.50.300:FF:000384">
    <property type="entry name" value="Thymidine kinase"/>
    <property type="match status" value="1"/>
</dbReference>
<dbReference type="GO" id="GO:0046104">
    <property type="term" value="P:thymidine metabolic process"/>
    <property type="evidence" value="ECO:0007669"/>
    <property type="project" value="TreeGrafter"/>
</dbReference>
<keyword evidence="4 11" id="KW-0237">DNA synthesis</keyword>
<feature type="binding site" evidence="13">
    <location>
        <position position="179"/>
    </location>
    <ligand>
        <name>substrate</name>
    </ligand>
</feature>
<keyword evidence="7 11" id="KW-0547">Nucleotide-binding</keyword>
<keyword evidence="10 11" id="KW-0067">ATP-binding</keyword>
<dbReference type="EC" id="2.7.1.21" evidence="2 11"/>
<dbReference type="GO" id="GO:0008270">
    <property type="term" value="F:zinc ion binding"/>
    <property type="evidence" value="ECO:0007669"/>
    <property type="project" value="UniProtKB-UniRule"/>
</dbReference>
<protein>
    <recommendedName>
        <fullName evidence="2 11">Thymidine kinase</fullName>
        <ecNumber evidence="2 11">2.7.1.21</ecNumber>
    </recommendedName>
</protein>
<evidence type="ECO:0000256" key="15">
    <source>
        <dbReference type="RuleBase" id="RU004165"/>
    </source>
</evidence>
<dbReference type="Pfam" id="PF00265">
    <property type="entry name" value="TK"/>
    <property type="match status" value="1"/>
</dbReference>
<dbReference type="PANTHER" id="PTHR11441">
    <property type="entry name" value="THYMIDINE KINASE"/>
    <property type="match status" value="1"/>
</dbReference>
<dbReference type="NCBIfam" id="NF003296">
    <property type="entry name" value="PRK04296.1-1"/>
    <property type="match status" value="1"/>
</dbReference>
<comment type="subunit">
    <text evidence="11">Homotetramer.</text>
</comment>
<feature type="binding site" evidence="11">
    <location>
        <position position="148"/>
    </location>
    <ligand>
        <name>Zn(2+)</name>
        <dbReference type="ChEBI" id="CHEBI:29105"/>
    </ligand>
</feature>
<feature type="binding site" evidence="13">
    <location>
        <begin position="171"/>
        <end position="174"/>
    </location>
    <ligand>
        <name>substrate</name>
    </ligand>
</feature>
<evidence type="ECO:0000256" key="9">
    <source>
        <dbReference type="ARBA" id="ARBA00022833"/>
    </source>
</evidence>
<dbReference type="Gene3D" id="3.30.60.20">
    <property type="match status" value="1"/>
</dbReference>
<dbReference type="OrthoDB" id="9781579at2"/>
<evidence type="ECO:0000256" key="2">
    <source>
        <dbReference type="ARBA" id="ARBA00012118"/>
    </source>
</evidence>
<feature type="active site" description="Proton acceptor" evidence="11 12">
    <location>
        <position position="89"/>
    </location>
</feature>
<feature type="binding site" evidence="11">
    <location>
        <position position="145"/>
    </location>
    <ligand>
        <name>Zn(2+)</name>
        <dbReference type="ChEBI" id="CHEBI:29105"/>
    </ligand>
</feature>
<dbReference type="GO" id="GO:0005524">
    <property type="term" value="F:ATP binding"/>
    <property type="evidence" value="ECO:0007669"/>
    <property type="project" value="UniProtKB-UniRule"/>
</dbReference>
<keyword evidence="3 11" id="KW-0963">Cytoplasm</keyword>
<dbReference type="SUPFAM" id="SSF52540">
    <property type="entry name" value="P-loop containing nucleoside triphosphate hydrolases"/>
    <property type="match status" value="1"/>
</dbReference>
<evidence type="ECO:0000256" key="12">
    <source>
        <dbReference type="PIRSR" id="PIRSR035805-1"/>
    </source>
</evidence>
<comment type="caution">
    <text evidence="16">The sequence shown here is derived from an EMBL/GenBank/DDBJ whole genome shotgun (WGS) entry which is preliminary data.</text>
</comment>
<accession>A0A0M0KER4</accession>
<comment type="catalytic activity">
    <reaction evidence="11 14">
        <text>thymidine + ATP = dTMP + ADP + H(+)</text>
        <dbReference type="Rhea" id="RHEA:19129"/>
        <dbReference type="ChEBI" id="CHEBI:15378"/>
        <dbReference type="ChEBI" id="CHEBI:17748"/>
        <dbReference type="ChEBI" id="CHEBI:30616"/>
        <dbReference type="ChEBI" id="CHEBI:63528"/>
        <dbReference type="ChEBI" id="CHEBI:456216"/>
        <dbReference type="EC" id="2.7.1.21"/>
    </reaction>
</comment>
<proteinExistence type="inferred from homology"/>
<evidence type="ECO:0000256" key="10">
    <source>
        <dbReference type="ARBA" id="ARBA00022840"/>
    </source>
</evidence>
<evidence type="ECO:0000256" key="3">
    <source>
        <dbReference type="ARBA" id="ARBA00022490"/>
    </source>
</evidence>
<keyword evidence="6 11" id="KW-0479">Metal-binding</keyword>
<dbReference type="PIRSF" id="PIRSF035805">
    <property type="entry name" value="TK_cell"/>
    <property type="match status" value="1"/>
</dbReference>
<dbReference type="RefSeq" id="WP_053403733.1">
    <property type="nucleotide sequence ID" value="NZ_JAUKEN010000003.1"/>
</dbReference>
<dbReference type="InterPro" id="IPR001267">
    <property type="entry name" value="Thymidine_kinase"/>
</dbReference>
<evidence type="ECO:0000256" key="11">
    <source>
        <dbReference type="HAMAP-Rule" id="MF_00124"/>
    </source>
</evidence>
<dbReference type="HAMAP" id="MF_00124">
    <property type="entry name" value="Thymidine_kinase"/>
    <property type="match status" value="1"/>
</dbReference>
<sequence>MYVMKQSGWVEVICGSMFSGKSEELIRRVRRTQFAKQKAQVFKPAIDNRYSEESVVSHNGTSVLAYPVESSLAILERTETDTEVVAIDEVQFFDENIVEVVEELAAQGKRVIVAGLDQDFKGEPFGHVPALMALAETVTKLQAVCAACGSPASRTQRLINGQPASYDDPIILVGASESYEPRCRHCHVVKNKPSEGKKLVVENGMSN</sequence>
<dbReference type="EMBL" id="LILC01000037">
    <property type="protein sequence ID" value="KOO37294.1"/>
    <property type="molecule type" value="Genomic_DNA"/>
</dbReference>
<keyword evidence="17" id="KW-1185">Reference proteome</keyword>
<comment type="similarity">
    <text evidence="1 11 15">Belongs to the thymidine kinase family.</text>
</comment>
<keyword evidence="9 11" id="KW-0862">Zinc</keyword>
<dbReference type="InterPro" id="IPR027417">
    <property type="entry name" value="P-loop_NTPase"/>
</dbReference>
<dbReference type="FunFam" id="3.30.60.20:FF:000026">
    <property type="entry name" value="Thymidine kinase"/>
    <property type="match status" value="1"/>
</dbReference>
<dbReference type="STRING" id="284581.AMD01_22775"/>
<evidence type="ECO:0000313" key="16">
    <source>
        <dbReference type="EMBL" id="KOO37294.1"/>
    </source>
</evidence>